<feature type="compositionally biased region" description="Low complexity" evidence="1">
    <location>
        <begin position="1"/>
        <end position="12"/>
    </location>
</feature>
<organism evidence="2 3">
    <name type="scientific">Vespula vulgaris</name>
    <name type="common">Yellow jacket</name>
    <name type="synonym">Wasp</name>
    <dbReference type="NCBI Taxonomy" id="7454"/>
    <lineage>
        <taxon>Eukaryota</taxon>
        <taxon>Metazoa</taxon>
        <taxon>Ecdysozoa</taxon>
        <taxon>Arthropoda</taxon>
        <taxon>Hexapoda</taxon>
        <taxon>Insecta</taxon>
        <taxon>Pterygota</taxon>
        <taxon>Neoptera</taxon>
        <taxon>Endopterygota</taxon>
        <taxon>Hymenoptera</taxon>
        <taxon>Apocrita</taxon>
        <taxon>Aculeata</taxon>
        <taxon>Vespoidea</taxon>
        <taxon>Vespidae</taxon>
        <taxon>Vespinae</taxon>
        <taxon>Vespula</taxon>
    </lineage>
</organism>
<dbReference type="AlphaFoldDB" id="A0A834NGL2"/>
<protein>
    <submittedName>
        <fullName evidence="2">Uncharacterized protein</fullName>
    </submittedName>
</protein>
<evidence type="ECO:0000313" key="3">
    <source>
        <dbReference type="Proteomes" id="UP000614350"/>
    </source>
</evidence>
<feature type="region of interest" description="Disordered" evidence="1">
    <location>
        <begin position="82"/>
        <end position="152"/>
    </location>
</feature>
<evidence type="ECO:0000313" key="2">
    <source>
        <dbReference type="EMBL" id="KAF7407209.1"/>
    </source>
</evidence>
<feature type="region of interest" description="Disordered" evidence="1">
    <location>
        <begin position="1"/>
        <end position="31"/>
    </location>
</feature>
<proteinExistence type="predicted"/>
<gene>
    <name evidence="2" type="ORF">HZH66_001746</name>
</gene>
<reference evidence="2" key="1">
    <citation type="journal article" date="2020" name="G3 (Bethesda)">
        <title>High-Quality Assemblies for Three Invasive Social Wasps from the &lt;i&gt;Vespula&lt;/i&gt; Genus.</title>
        <authorList>
            <person name="Harrop T.W.R."/>
            <person name="Guhlin J."/>
            <person name="McLaughlin G.M."/>
            <person name="Permina E."/>
            <person name="Stockwell P."/>
            <person name="Gilligan J."/>
            <person name="Le Lec M.F."/>
            <person name="Gruber M.A.M."/>
            <person name="Quinn O."/>
            <person name="Lovegrove M."/>
            <person name="Duncan E.J."/>
            <person name="Remnant E.J."/>
            <person name="Van Eeckhoven J."/>
            <person name="Graham B."/>
            <person name="Knapp R.A."/>
            <person name="Langford K.W."/>
            <person name="Kronenberg Z."/>
            <person name="Press M.O."/>
            <person name="Eacker S.M."/>
            <person name="Wilson-Rankin E.E."/>
            <person name="Purcell J."/>
            <person name="Lester P.J."/>
            <person name="Dearden P.K."/>
        </authorList>
    </citation>
    <scope>NUCLEOTIDE SEQUENCE</scope>
    <source>
        <strain evidence="2">Marl-1</strain>
    </source>
</reference>
<comment type="caution">
    <text evidence="2">The sequence shown here is derived from an EMBL/GenBank/DDBJ whole genome shotgun (WGS) entry which is preliminary data.</text>
</comment>
<sequence>MSGETEIEVSVVSEEDLELEGSRSSSTPADLLIQEKNGKGSCGLALGNHHRPFSFDVGKPALRPACNPQYTSFSIQSILGRSVSPRSDSTSNVSSTERRSTDVEVASSPVSPPSSRTNNQRIPPSCASPPRISSPTSLRPAVGHQRASASSQVIENTRNDAASIGVGCTSPPSPNVAATFSPTTNDAATNPLLGHQAADLAHAVVEHGHMLQRFVQFLFEVY</sequence>
<keyword evidence="3" id="KW-1185">Reference proteome</keyword>
<dbReference type="EMBL" id="JACSEA010000002">
    <property type="protein sequence ID" value="KAF7407209.1"/>
    <property type="molecule type" value="Genomic_DNA"/>
</dbReference>
<accession>A0A834NGL2</accession>
<feature type="compositionally biased region" description="Polar residues" evidence="1">
    <location>
        <begin position="82"/>
        <end position="95"/>
    </location>
</feature>
<evidence type="ECO:0000256" key="1">
    <source>
        <dbReference type="SAM" id="MobiDB-lite"/>
    </source>
</evidence>
<name>A0A834NGL2_VESVU</name>
<dbReference type="Proteomes" id="UP000614350">
    <property type="component" value="Unassembled WGS sequence"/>
</dbReference>